<feature type="compositionally biased region" description="Low complexity" evidence="11">
    <location>
        <begin position="1314"/>
        <end position="1323"/>
    </location>
</feature>
<evidence type="ECO:0000256" key="9">
    <source>
        <dbReference type="ARBA" id="ARBA00038474"/>
    </source>
</evidence>
<feature type="region of interest" description="Disordered" evidence="11">
    <location>
        <begin position="1025"/>
        <end position="1100"/>
    </location>
</feature>
<keyword evidence="5" id="KW-0862">Zinc</keyword>
<evidence type="ECO:0000256" key="3">
    <source>
        <dbReference type="ARBA" id="ARBA00022737"/>
    </source>
</evidence>
<feature type="region of interest" description="Disordered" evidence="11">
    <location>
        <begin position="448"/>
        <end position="491"/>
    </location>
</feature>
<keyword evidence="6" id="KW-0805">Transcription regulation</keyword>
<feature type="compositionally biased region" description="Low complexity" evidence="11">
    <location>
        <begin position="1079"/>
        <end position="1095"/>
    </location>
</feature>
<comment type="similarity">
    <text evidence="9">Belongs to the sal C2H2-type zinc-finger protein family.</text>
</comment>
<feature type="compositionally biased region" description="Basic and acidic residues" evidence="11">
    <location>
        <begin position="551"/>
        <end position="560"/>
    </location>
</feature>
<keyword evidence="2" id="KW-0479">Metal-binding</keyword>
<evidence type="ECO:0000256" key="1">
    <source>
        <dbReference type="ARBA" id="ARBA00004123"/>
    </source>
</evidence>
<evidence type="ECO:0000256" key="11">
    <source>
        <dbReference type="SAM" id="MobiDB-lite"/>
    </source>
</evidence>
<protein>
    <recommendedName>
        <fullName evidence="12">C2H2-type domain-containing protein</fullName>
    </recommendedName>
</protein>
<dbReference type="Gene3D" id="3.30.160.60">
    <property type="entry name" value="Classic Zinc Finger"/>
    <property type="match status" value="9"/>
</dbReference>
<feature type="region of interest" description="Disordered" evidence="11">
    <location>
        <begin position="1282"/>
        <end position="1369"/>
    </location>
</feature>
<feature type="compositionally biased region" description="Low complexity" evidence="11">
    <location>
        <begin position="744"/>
        <end position="762"/>
    </location>
</feature>
<dbReference type="PANTHER" id="PTHR23233:SF84">
    <property type="entry name" value="FI23031P1"/>
    <property type="match status" value="1"/>
</dbReference>
<evidence type="ECO:0000256" key="4">
    <source>
        <dbReference type="ARBA" id="ARBA00022771"/>
    </source>
</evidence>
<keyword evidence="4 10" id="KW-0863">Zinc-finger</keyword>
<feature type="domain" description="C2H2-type" evidence="12">
    <location>
        <begin position="1169"/>
        <end position="1196"/>
    </location>
</feature>
<feature type="compositionally biased region" description="Basic and acidic residues" evidence="11">
    <location>
        <begin position="652"/>
        <end position="673"/>
    </location>
</feature>
<feature type="compositionally biased region" description="Polar residues" evidence="11">
    <location>
        <begin position="448"/>
        <end position="460"/>
    </location>
</feature>
<keyword evidence="14" id="KW-1185">Reference proteome</keyword>
<dbReference type="EMBL" id="JAWJWF010000005">
    <property type="protein sequence ID" value="KAK6632403.1"/>
    <property type="molecule type" value="Genomic_DNA"/>
</dbReference>
<evidence type="ECO:0000259" key="12">
    <source>
        <dbReference type="PROSITE" id="PS50157"/>
    </source>
</evidence>
<feature type="compositionally biased region" description="Basic and acidic residues" evidence="11">
    <location>
        <begin position="1511"/>
        <end position="1529"/>
    </location>
</feature>
<feature type="compositionally biased region" description="Polar residues" evidence="11">
    <location>
        <begin position="1066"/>
        <end position="1076"/>
    </location>
</feature>
<feature type="compositionally biased region" description="Basic and acidic residues" evidence="11">
    <location>
        <begin position="702"/>
        <end position="716"/>
    </location>
</feature>
<reference evidence="13 14" key="1">
    <citation type="submission" date="2023-09" db="EMBL/GenBank/DDBJ databases">
        <title>Genomes of two closely related lineages of the louse Polyplax serrata with different host specificities.</title>
        <authorList>
            <person name="Martinu J."/>
            <person name="Tarabai H."/>
            <person name="Stefka J."/>
            <person name="Hypsa V."/>
        </authorList>
    </citation>
    <scope>NUCLEOTIDE SEQUENCE [LARGE SCALE GENOMIC DNA]</scope>
    <source>
        <strain evidence="13">98ZLc_SE</strain>
    </source>
</reference>
<feature type="domain" description="C2H2-type" evidence="12">
    <location>
        <begin position="887"/>
        <end position="914"/>
    </location>
</feature>
<evidence type="ECO:0000313" key="13">
    <source>
        <dbReference type="EMBL" id="KAK6632403.1"/>
    </source>
</evidence>
<dbReference type="SUPFAM" id="SSF57667">
    <property type="entry name" value="beta-beta-alpha zinc fingers"/>
    <property type="match status" value="5"/>
</dbReference>
<feature type="compositionally biased region" description="Low complexity" evidence="11">
    <location>
        <begin position="602"/>
        <end position="612"/>
    </location>
</feature>
<feature type="compositionally biased region" description="Low complexity" evidence="11">
    <location>
        <begin position="1332"/>
        <end position="1347"/>
    </location>
</feature>
<feature type="compositionally biased region" description="Polar residues" evidence="11">
    <location>
        <begin position="732"/>
        <end position="743"/>
    </location>
</feature>
<comment type="subcellular location">
    <subcellularLocation>
        <location evidence="1">Nucleus</location>
    </subcellularLocation>
</comment>
<feature type="region of interest" description="Disordered" evidence="11">
    <location>
        <begin position="968"/>
        <end position="1000"/>
    </location>
</feature>
<feature type="compositionally biased region" description="Pro residues" evidence="11">
    <location>
        <begin position="478"/>
        <end position="491"/>
    </location>
</feature>
<feature type="compositionally biased region" description="Polar residues" evidence="11">
    <location>
        <begin position="531"/>
        <end position="542"/>
    </location>
</feature>
<feature type="compositionally biased region" description="Polar residues" evidence="11">
    <location>
        <begin position="1294"/>
        <end position="1307"/>
    </location>
</feature>
<dbReference type="InterPro" id="IPR036236">
    <property type="entry name" value="Znf_C2H2_sf"/>
</dbReference>
<sequence length="1583" mass="173721">MAHPMAFKPVALSNKATSEIESSPPHVCCHCHLETSSMVDLLEHQKNCNSKYDICNGDQSDAEDGVAYGDEEEFINEGEKRQEVVRRQRQDVENNNSVEGEEGEKENDLSLGFPFSIAGVPGHVTLEALQNTKVAVAQFAATALATNGDNPAALQELAVLQSTLFTLQQQQMMQLSLIQQLQNHLTVHPKDEGPTSPTPSSNKPASTGILVPATPLVQQTSAKPLRIPTPGKTDNSSLSPPASQSMPASHKQQQQSFDHQPLTIPKPPVPMGSPLQSSPPTSATHSSLGSISSSLASSIITNNDPPPSLNEPNTLEMLQKRAQEVLDNASQGLLANNLADELAFRKNGKNSLSPLSGGRNEPFFKHRCRYCGKVFGSDSALQIHIRSHTGERPFKCNVCGSRFTTKGNLKVHFQRHTSKFPHIKMNPNPVPEHLDKYHPPLLAQMNNQNLAPGLPPQQTHGHPHRPSPHYPFTSSPTFPTPTLPLFRPPLPHDLIPRSSTVLTPIRSHESNLLKPLIPLPMFAPRDEQDTPENLSKPQNRSVVSPDEMEDIRDRYKDRSRTPSPSEPMEVDDSNESNHQAKNTEQGAKGVEEGNGEGDGDKSSINCNNSSNRNQEENCNRNSGSKIGNLENDCMPADEDLEGNVRKNQKVRLSPEKEVQSECERLSGEGKAESQKTGFARSPHSDECSVDSKYSDEDILDESFDRRNSMDGDKSEDQLENMSSKSPALGHTSEATSHRTTVKTFPSAGSPHSSNSSGSNNFSVHIEAGSTSQEIDPAKDPAIYNSLLPRPGSNDNSWESLIEVTKTSETYKLQQLVDNIEHKLTDPNQCVICHRVLSCKSALQMHYRTHTGERPFRCKICGRAFTTKGNLKTHMGVHRLKPPMRVLHQCPVCHKKFTNALVLQQHIRLHTGEPTDLTPEQIHAAEIKEFSGSGPFPQPNFLSHGFPITGLPPTGLHLGIRSEYDREIESKDDHEEDLFDEDDDEFSSSSESQPINFPTFPSSISAIENQVRTMVSQFPTGELNRSAEDLSLNKMGSPTFRINGVKSPGSPTPGPGSPNDSDYRGTPSPTTKDQTPLNVPRPSSSRTPSSPANSESNSLGALDLTPRSATVRSSPGPPQTGIFSSLGLIPAGGPSPLMTSALSSLTSSVLTSTAFSPLGMAVGPAVRGNTTCNICFKTFACNSALEIHYRSHTKERPFKCTICDRGFSTKNDVYKAGRCKHQWRIQPETAQDRCDGMTTNKSIRINDYTLFGLPFPGYATDRMRPFPGNMKQHMLTHKIRDMPGHLFDNKKSPTFGASQQQPISSHNQSSEEISEVSNMSNSNSVACEDSKMATTTSSATEVSESPPVTSDLEVPLIKRSPTDVDLPVPKRQPNMPKHLCHVCNKNFSSSSALQIHMRTHTGDKPFRCTVCQKAFTTKGNLKVHMGTHMWSNGASRRGRRMSLDLPPIPMNPKDSEFLQRRPDLFYPYLPTPFLNGVQQKLSEMSAMQTGNHHPSNGVIPSSLMSFGGFGNVDRKSPNLEKEPSPQEPHRLGTSPTGLRTSSDDVPRVWEPFFERKINHNEEPIKVSSPNLPPPSTQRGEGLAA</sequence>
<proteinExistence type="inferred from homology"/>
<feature type="region of interest" description="Disordered" evidence="11">
    <location>
        <begin position="77"/>
        <end position="107"/>
    </location>
</feature>
<feature type="domain" description="C2H2-type" evidence="12">
    <location>
        <begin position="394"/>
        <end position="421"/>
    </location>
</feature>
<evidence type="ECO:0000256" key="2">
    <source>
        <dbReference type="ARBA" id="ARBA00022723"/>
    </source>
</evidence>
<feature type="compositionally biased region" description="Polar residues" evidence="11">
    <location>
        <begin position="576"/>
        <end position="585"/>
    </location>
</feature>
<feature type="region of interest" description="Disordered" evidence="11">
    <location>
        <begin position="519"/>
        <end position="763"/>
    </location>
</feature>
<feature type="compositionally biased region" description="Low complexity" evidence="11">
    <location>
        <begin position="281"/>
        <end position="290"/>
    </location>
</feature>
<feature type="region of interest" description="Disordered" evidence="11">
    <location>
        <begin position="187"/>
        <end position="290"/>
    </location>
</feature>
<keyword evidence="8" id="KW-0539">Nucleus</keyword>
<feature type="compositionally biased region" description="Acidic residues" evidence="11">
    <location>
        <begin position="973"/>
        <end position="985"/>
    </location>
</feature>
<feature type="compositionally biased region" description="Polar residues" evidence="11">
    <location>
        <begin position="1486"/>
        <end position="1503"/>
    </location>
</feature>
<dbReference type="Pfam" id="PF00096">
    <property type="entry name" value="zf-C2H2"/>
    <property type="match status" value="6"/>
</dbReference>
<organism evidence="13 14">
    <name type="scientific">Polyplax serrata</name>
    <name type="common">Common mouse louse</name>
    <dbReference type="NCBI Taxonomy" id="468196"/>
    <lineage>
        <taxon>Eukaryota</taxon>
        <taxon>Metazoa</taxon>
        <taxon>Ecdysozoa</taxon>
        <taxon>Arthropoda</taxon>
        <taxon>Hexapoda</taxon>
        <taxon>Insecta</taxon>
        <taxon>Pterygota</taxon>
        <taxon>Neoptera</taxon>
        <taxon>Paraneoptera</taxon>
        <taxon>Psocodea</taxon>
        <taxon>Troctomorpha</taxon>
        <taxon>Phthiraptera</taxon>
        <taxon>Anoplura</taxon>
        <taxon>Polyplacidae</taxon>
        <taxon>Polyplax</taxon>
    </lineage>
</organism>
<feature type="region of interest" description="Disordered" evidence="11">
    <location>
        <begin position="1486"/>
        <end position="1583"/>
    </location>
</feature>
<dbReference type="Proteomes" id="UP001359485">
    <property type="component" value="Unassembled WGS sequence"/>
</dbReference>
<keyword evidence="7" id="KW-0804">Transcription</keyword>
<dbReference type="SMART" id="SM00355">
    <property type="entry name" value="ZnF_C2H2"/>
    <property type="match status" value="10"/>
</dbReference>
<feature type="compositionally biased region" description="Polar residues" evidence="11">
    <location>
        <begin position="232"/>
        <end position="258"/>
    </location>
</feature>
<dbReference type="InterPro" id="IPR013087">
    <property type="entry name" value="Znf_C2H2_type"/>
</dbReference>
<feature type="domain" description="C2H2-type" evidence="12">
    <location>
        <begin position="855"/>
        <end position="882"/>
    </location>
</feature>
<dbReference type="PROSITE" id="PS50157">
    <property type="entry name" value="ZINC_FINGER_C2H2_2"/>
    <property type="match status" value="8"/>
</dbReference>
<dbReference type="PANTHER" id="PTHR23233">
    <property type="entry name" value="SAL-LIKE PROTEIN"/>
    <property type="match status" value="1"/>
</dbReference>
<feature type="compositionally biased region" description="Basic and acidic residues" evidence="11">
    <location>
        <begin position="77"/>
        <end position="92"/>
    </location>
</feature>
<name>A0ABR1B0N9_POLSC</name>
<dbReference type="PROSITE" id="PS00028">
    <property type="entry name" value="ZINC_FINGER_C2H2_1"/>
    <property type="match status" value="8"/>
</dbReference>
<feature type="domain" description="C2H2-type" evidence="12">
    <location>
        <begin position="1405"/>
        <end position="1427"/>
    </location>
</feature>
<evidence type="ECO:0000313" key="14">
    <source>
        <dbReference type="Proteomes" id="UP001359485"/>
    </source>
</evidence>
<feature type="compositionally biased region" description="Basic and acidic residues" evidence="11">
    <location>
        <begin position="1540"/>
        <end position="1563"/>
    </location>
</feature>
<feature type="domain" description="C2H2-type" evidence="12">
    <location>
        <begin position="1377"/>
        <end position="1404"/>
    </location>
</feature>
<evidence type="ECO:0000256" key="7">
    <source>
        <dbReference type="ARBA" id="ARBA00023163"/>
    </source>
</evidence>
<evidence type="ECO:0000256" key="8">
    <source>
        <dbReference type="ARBA" id="ARBA00023242"/>
    </source>
</evidence>
<evidence type="ECO:0000256" key="6">
    <source>
        <dbReference type="ARBA" id="ARBA00023015"/>
    </source>
</evidence>
<feature type="domain" description="C2H2-type" evidence="12">
    <location>
        <begin position="827"/>
        <end position="854"/>
    </location>
</feature>
<accession>A0ABR1B0N9</accession>
<evidence type="ECO:0000256" key="5">
    <source>
        <dbReference type="ARBA" id="ARBA00022833"/>
    </source>
</evidence>
<gene>
    <name evidence="13" type="ORF">RUM44_007445</name>
</gene>
<feature type="domain" description="C2H2-type" evidence="12">
    <location>
        <begin position="366"/>
        <end position="393"/>
    </location>
</feature>
<keyword evidence="3" id="KW-0677">Repeat</keyword>
<comment type="caution">
    <text evidence="13">The sequence shown here is derived from an EMBL/GenBank/DDBJ whole genome shotgun (WGS) entry which is preliminary data.</text>
</comment>
<evidence type="ECO:0000256" key="10">
    <source>
        <dbReference type="PROSITE-ProRule" id="PRU00042"/>
    </source>
</evidence>
<dbReference type="InterPro" id="IPR051565">
    <property type="entry name" value="Sal_C2H2-zinc-finger"/>
</dbReference>